<name>A0A367Y7S6_9MICO</name>
<dbReference type="EMBL" id="QORO01000001">
    <property type="protein sequence ID" value="RCK61670.1"/>
    <property type="molecule type" value="Genomic_DNA"/>
</dbReference>
<dbReference type="Proteomes" id="UP000253508">
    <property type="component" value="Unassembled WGS sequence"/>
</dbReference>
<reference evidence="2 3" key="1">
    <citation type="submission" date="2018-07" db="EMBL/GenBank/DDBJ databases">
        <title>Microbacterium endoborsara sp. nov., a novel actinobacterium isolated from Borszczowia aralocaspica.</title>
        <authorList>
            <person name="An D."/>
        </authorList>
    </citation>
    <scope>NUCLEOTIDE SEQUENCE [LARGE SCALE GENOMIC DNA]</scope>
    <source>
        <strain evidence="2 3">C1.15228</strain>
    </source>
</reference>
<organism evidence="2 3">
    <name type="scientific">Microbacterium sorbitolivorans</name>
    <dbReference type="NCBI Taxonomy" id="1867410"/>
    <lineage>
        <taxon>Bacteria</taxon>
        <taxon>Bacillati</taxon>
        <taxon>Actinomycetota</taxon>
        <taxon>Actinomycetes</taxon>
        <taxon>Micrococcales</taxon>
        <taxon>Microbacteriaceae</taxon>
        <taxon>Microbacterium</taxon>
    </lineage>
</organism>
<protein>
    <submittedName>
        <fullName evidence="2">Uncharacterized protein</fullName>
    </submittedName>
</protein>
<evidence type="ECO:0000313" key="3">
    <source>
        <dbReference type="Proteomes" id="UP000253508"/>
    </source>
</evidence>
<evidence type="ECO:0000313" key="2">
    <source>
        <dbReference type="EMBL" id="RCK61670.1"/>
    </source>
</evidence>
<comment type="caution">
    <text evidence="2">The sequence shown here is derived from an EMBL/GenBank/DDBJ whole genome shotgun (WGS) entry which is preliminary data.</text>
</comment>
<keyword evidence="3" id="KW-1185">Reference proteome</keyword>
<dbReference type="RefSeq" id="WP_114116775.1">
    <property type="nucleotide sequence ID" value="NZ_BMHU01000001.1"/>
</dbReference>
<proteinExistence type="predicted"/>
<feature type="region of interest" description="Disordered" evidence="1">
    <location>
        <begin position="83"/>
        <end position="107"/>
    </location>
</feature>
<sequence length="107" mass="11710">MQEYKIGLSDGTECIVRPTLLDKVGAETYFRANKRFGSIADNPFRFNAVLAWSAGKRAGHFDVSFDQFLEGTNADEVHAIDVDPYEADDAPEVEGLGEDTPADPLVS</sequence>
<dbReference type="AlphaFoldDB" id="A0A367Y7S6"/>
<gene>
    <name evidence="2" type="ORF">DTO57_03320</name>
</gene>
<feature type="compositionally biased region" description="Acidic residues" evidence="1">
    <location>
        <begin position="83"/>
        <end position="101"/>
    </location>
</feature>
<dbReference type="OrthoDB" id="4774803at2"/>
<accession>A0A367Y7S6</accession>
<evidence type="ECO:0000256" key="1">
    <source>
        <dbReference type="SAM" id="MobiDB-lite"/>
    </source>
</evidence>